<comment type="caution">
    <text evidence="2">The sequence shown here is derived from an EMBL/GenBank/DDBJ whole genome shotgun (WGS) entry which is preliminary data.</text>
</comment>
<feature type="signal peptide" evidence="1">
    <location>
        <begin position="1"/>
        <end position="23"/>
    </location>
</feature>
<dbReference type="RefSeq" id="WP_113947890.1">
    <property type="nucleotide sequence ID" value="NZ_QNQU01000004.1"/>
</dbReference>
<dbReference type="Pfam" id="PF17642">
    <property type="entry name" value="TssD"/>
    <property type="match status" value="1"/>
</dbReference>
<reference evidence="2 3" key="1">
    <citation type="submission" date="2018-07" db="EMBL/GenBank/DDBJ databases">
        <title>A draft genome of a endophytic bacteria, a new species of Pedobacter.</title>
        <authorList>
            <person name="Zhang Z.D."/>
            <person name="Chen Z.J."/>
        </authorList>
    </citation>
    <scope>NUCLEOTIDE SEQUENCE [LARGE SCALE GENOMIC DNA]</scope>
    <source>
        <strain evidence="2 3">RS10</strain>
    </source>
</reference>
<gene>
    <name evidence="2" type="ORF">DRW42_05805</name>
</gene>
<accession>A0A366L7U1</accession>
<evidence type="ECO:0000313" key="3">
    <source>
        <dbReference type="Proteomes" id="UP000252081"/>
    </source>
</evidence>
<proteinExistence type="predicted"/>
<evidence type="ECO:0008006" key="4">
    <source>
        <dbReference type="Google" id="ProtNLM"/>
    </source>
</evidence>
<organism evidence="2 3">
    <name type="scientific">Pedobacter miscanthi</name>
    <dbReference type="NCBI Taxonomy" id="2259170"/>
    <lineage>
        <taxon>Bacteria</taxon>
        <taxon>Pseudomonadati</taxon>
        <taxon>Bacteroidota</taxon>
        <taxon>Sphingobacteriia</taxon>
        <taxon>Sphingobacteriales</taxon>
        <taxon>Sphingobacteriaceae</taxon>
        <taxon>Pedobacter</taxon>
    </lineage>
</organism>
<dbReference type="GO" id="GO:0033104">
    <property type="term" value="C:type VI protein secretion system complex"/>
    <property type="evidence" value="ECO:0007669"/>
    <property type="project" value="InterPro"/>
</dbReference>
<name>A0A366L7U1_9SPHI</name>
<protein>
    <recommendedName>
        <fullName evidence="4">Lipid/polyisoprenoid-binding YceI-like domain-containing protein</fullName>
    </recommendedName>
</protein>
<dbReference type="AlphaFoldDB" id="A0A366L7U1"/>
<sequence>MKTKWYSRAITLLLLLCAFSAVAQDEAQAEIELKLTDKSTNTSHNYKLYGASYSLNSPFYSPDEGKIINNGSCSITMELGQAPDAFLLKWMAGGLKNTSGEITMATINDIKKLRKMAFTDGQVAASSESFYSTNGSTSPQLSFYVKTLAIDGTTVFSPQKQPVSNSKNML</sequence>
<evidence type="ECO:0000313" key="2">
    <source>
        <dbReference type="EMBL" id="RBQ09955.1"/>
    </source>
</evidence>
<evidence type="ECO:0000256" key="1">
    <source>
        <dbReference type="SAM" id="SignalP"/>
    </source>
</evidence>
<keyword evidence="1" id="KW-0732">Signal</keyword>
<dbReference type="OrthoDB" id="764469at2"/>
<keyword evidence="3" id="KW-1185">Reference proteome</keyword>
<dbReference type="EMBL" id="QNQU01000004">
    <property type="protein sequence ID" value="RBQ09955.1"/>
    <property type="molecule type" value="Genomic_DNA"/>
</dbReference>
<dbReference type="InterPro" id="IPR041408">
    <property type="entry name" value="Hcp_Tssd"/>
</dbReference>
<feature type="chain" id="PRO_5017000433" description="Lipid/polyisoprenoid-binding YceI-like domain-containing protein" evidence="1">
    <location>
        <begin position="24"/>
        <end position="170"/>
    </location>
</feature>
<dbReference type="Proteomes" id="UP000252081">
    <property type="component" value="Unassembled WGS sequence"/>
</dbReference>